<name>A8PAW0_COPC7</name>
<dbReference type="STRING" id="240176.A8PAW0"/>
<feature type="region of interest" description="Disordered" evidence="1">
    <location>
        <begin position="1"/>
        <end position="90"/>
    </location>
</feature>
<evidence type="ECO:0000313" key="3">
    <source>
        <dbReference type="Proteomes" id="UP000001861"/>
    </source>
</evidence>
<dbReference type="EMBL" id="AACS02000004">
    <property type="protein sequence ID" value="EAU81756.1"/>
    <property type="molecule type" value="Genomic_DNA"/>
</dbReference>
<sequence>MPPKRLHHHSPQEPTRRSSRLAALLAQPRPQTHAPQPTTAAASSQPPSSPQPLPPPLAPLPSGRRPHDSPEPSQPRIHRGGARAKPPGPVQRKLKANLDAWRPLLVTEVATRASAYLPLIRSPSPTSNEVLGALLASFFSSHSHDMIPPPDPLSFAFRLLKSIKTSLPPEFSAAFDERHSKQLARRKSKKDMGSTHVFLYKNPARLDHFRTTVATFYLHRLPEGQEYPPRGCFVAEGVSTQSSWATYIRNSQKPDKRGKRKPVHLLDKSKIAFEIPAGLTCIIRDADTREVVFSVVRNLSGLAPMLAFAKEVIEQAVSERRSIRLEDAGSLVMFGYSAGSRSKPAFAWVKNLLGKRADTTEFNHKAATVLGYAWLRMRALHPGPVIGDFLRFFNRYNIPRLDPNWPAPPRDRGSITLPPGCGGFVYEGAENAPGCAVFGERYARAVHKEKQPHDWALSWTTLRTGNDLRGGNFVLASYGLLVSASQDSSMAWQPADWHTTTLGTFEPTFDIPGHEDETFNQQGIAFVTSPRIKSAYLKWRDANGLSGSERVEAAIQELELEGGEGGEIYE</sequence>
<dbReference type="OrthoDB" id="3060302at2759"/>
<protein>
    <submittedName>
        <fullName evidence="2">Uncharacterized protein</fullName>
    </submittedName>
</protein>
<dbReference type="GeneID" id="6016686"/>
<evidence type="ECO:0000256" key="1">
    <source>
        <dbReference type="SAM" id="MobiDB-lite"/>
    </source>
</evidence>
<gene>
    <name evidence="2" type="ORF">CC1G_13119</name>
</gene>
<dbReference type="OMA" id="YCASQIC"/>
<dbReference type="InParanoid" id="A8PAW0"/>
<dbReference type="eggNOG" id="ENOG502SNZA">
    <property type="taxonomic scope" value="Eukaryota"/>
</dbReference>
<dbReference type="Proteomes" id="UP000001861">
    <property type="component" value="Unassembled WGS sequence"/>
</dbReference>
<organism evidence="2 3">
    <name type="scientific">Coprinopsis cinerea (strain Okayama-7 / 130 / ATCC MYA-4618 / FGSC 9003)</name>
    <name type="common">Inky cap fungus</name>
    <name type="synonym">Hormographiella aspergillata</name>
    <dbReference type="NCBI Taxonomy" id="240176"/>
    <lineage>
        <taxon>Eukaryota</taxon>
        <taxon>Fungi</taxon>
        <taxon>Dikarya</taxon>
        <taxon>Basidiomycota</taxon>
        <taxon>Agaricomycotina</taxon>
        <taxon>Agaricomycetes</taxon>
        <taxon>Agaricomycetidae</taxon>
        <taxon>Agaricales</taxon>
        <taxon>Agaricineae</taxon>
        <taxon>Psathyrellaceae</taxon>
        <taxon>Coprinopsis</taxon>
    </lineage>
</organism>
<dbReference type="AlphaFoldDB" id="A8PAW0"/>
<accession>A8PAW0</accession>
<dbReference type="KEGG" id="cci:CC1G_13119"/>
<comment type="caution">
    <text evidence="2">The sequence shown here is derived from an EMBL/GenBank/DDBJ whole genome shotgun (WGS) entry which is preliminary data.</text>
</comment>
<reference evidence="2 3" key="1">
    <citation type="journal article" date="2010" name="Proc. Natl. Acad. Sci. U.S.A.">
        <title>Insights into evolution of multicellular fungi from the assembled chromosomes of the mushroom Coprinopsis cinerea (Coprinus cinereus).</title>
        <authorList>
            <person name="Stajich J.E."/>
            <person name="Wilke S.K."/>
            <person name="Ahren D."/>
            <person name="Au C.H."/>
            <person name="Birren B.W."/>
            <person name="Borodovsky M."/>
            <person name="Burns C."/>
            <person name="Canback B."/>
            <person name="Casselton L.A."/>
            <person name="Cheng C.K."/>
            <person name="Deng J."/>
            <person name="Dietrich F.S."/>
            <person name="Fargo D.C."/>
            <person name="Farman M.L."/>
            <person name="Gathman A.C."/>
            <person name="Goldberg J."/>
            <person name="Guigo R."/>
            <person name="Hoegger P.J."/>
            <person name="Hooker J.B."/>
            <person name="Huggins A."/>
            <person name="James T.Y."/>
            <person name="Kamada T."/>
            <person name="Kilaru S."/>
            <person name="Kodira C."/>
            <person name="Kues U."/>
            <person name="Kupfer D."/>
            <person name="Kwan H.S."/>
            <person name="Lomsadze A."/>
            <person name="Li W."/>
            <person name="Lilly W.W."/>
            <person name="Ma L.J."/>
            <person name="Mackey A.J."/>
            <person name="Manning G."/>
            <person name="Martin F."/>
            <person name="Muraguchi H."/>
            <person name="Natvig D.O."/>
            <person name="Palmerini H."/>
            <person name="Ramesh M.A."/>
            <person name="Rehmeyer C.J."/>
            <person name="Roe B.A."/>
            <person name="Shenoy N."/>
            <person name="Stanke M."/>
            <person name="Ter-Hovhannisyan V."/>
            <person name="Tunlid A."/>
            <person name="Velagapudi R."/>
            <person name="Vision T.J."/>
            <person name="Zeng Q."/>
            <person name="Zolan M.E."/>
            <person name="Pukkila P.J."/>
        </authorList>
    </citation>
    <scope>NUCLEOTIDE SEQUENCE [LARGE SCALE GENOMIC DNA]</scope>
    <source>
        <strain evidence="3">Okayama-7 / 130 / ATCC MYA-4618 / FGSC 9003</strain>
    </source>
</reference>
<feature type="compositionally biased region" description="Pro residues" evidence="1">
    <location>
        <begin position="47"/>
        <end position="59"/>
    </location>
</feature>
<proteinExistence type="predicted"/>
<feature type="compositionally biased region" description="Low complexity" evidence="1">
    <location>
        <begin position="27"/>
        <end position="46"/>
    </location>
</feature>
<dbReference type="RefSeq" id="XP_001840061.1">
    <property type="nucleotide sequence ID" value="XM_001840009.1"/>
</dbReference>
<dbReference type="VEuPathDB" id="FungiDB:CC1G_13119"/>
<evidence type="ECO:0000313" key="2">
    <source>
        <dbReference type="EMBL" id="EAU81756.1"/>
    </source>
</evidence>
<keyword evidence="3" id="KW-1185">Reference proteome</keyword>